<sequence>MRDAITYIPAKKVCSRKYCKGEGTRNVGFIFDHERSGRIKSDFSKLSFVCGEKLWCGNFHDPRRYHPAMIIQENHWARALGEFQFAIAGLFVGLIYFTNESLNYFGVAHFRLDGIMRCTELGCNLICEIDIPEGTFFLHCICPPFCLKSKEMMRSLYKFVNMNREDYVECN</sequence>
<dbReference type="RefSeq" id="WP_246913577.1">
    <property type="nucleotide sequence ID" value="NZ_JALJRB010000029.1"/>
</dbReference>
<gene>
    <name evidence="1" type="ORF">MRX98_18565</name>
</gene>
<dbReference type="EMBL" id="JALJRB010000029">
    <property type="protein sequence ID" value="MCJ8502585.1"/>
    <property type="molecule type" value="Genomic_DNA"/>
</dbReference>
<proteinExistence type="predicted"/>
<protein>
    <submittedName>
        <fullName evidence="1">Uncharacterized protein</fullName>
    </submittedName>
</protein>
<organism evidence="1 2">
    <name type="scientific">Desulfatitalea alkaliphila</name>
    <dbReference type="NCBI Taxonomy" id="2929485"/>
    <lineage>
        <taxon>Bacteria</taxon>
        <taxon>Pseudomonadati</taxon>
        <taxon>Thermodesulfobacteriota</taxon>
        <taxon>Desulfobacteria</taxon>
        <taxon>Desulfobacterales</taxon>
        <taxon>Desulfosarcinaceae</taxon>
        <taxon>Desulfatitalea</taxon>
    </lineage>
</organism>
<name>A0AA41R7J8_9BACT</name>
<keyword evidence="2" id="KW-1185">Reference proteome</keyword>
<reference evidence="1" key="1">
    <citation type="submission" date="2022-04" db="EMBL/GenBank/DDBJ databases">
        <title>Desulfatitalea alkaliphila sp. nov., a novel anaerobic sulfate-reducing bacterium isolated from terrestrial mud volcano, Taman Peninsula, Russia.</title>
        <authorList>
            <person name="Khomyakova M.A."/>
            <person name="Merkel A.Y."/>
            <person name="Slobodkin A.I."/>
        </authorList>
    </citation>
    <scope>NUCLEOTIDE SEQUENCE</scope>
    <source>
        <strain evidence="1">M08but</strain>
    </source>
</reference>
<evidence type="ECO:0000313" key="1">
    <source>
        <dbReference type="EMBL" id="MCJ8502585.1"/>
    </source>
</evidence>
<evidence type="ECO:0000313" key="2">
    <source>
        <dbReference type="Proteomes" id="UP001165427"/>
    </source>
</evidence>
<accession>A0AA41R7J8</accession>
<comment type="caution">
    <text evidence="1">The sequence shown here is derived from an EMBL/GenBank/DDBJ whole genome shotgun (WGS) entry which is preliminary data.</text>
</comment>
<dbReference type="AlphaFoldDB" id="A0AA41R7J8"/>
<dbReference type="Proteomes" id="UP001165427">
    <property type="component" value="Unassembled WGS sequence"/>
</dbReference>